<dbReference type="Gene3D" id="3.80.10.10">
    <property type="entry name" value="Ribonuclease Inhibitor"/>
    <property type="match status" value="3"/>
</dbReference>
<dbReference type="FunFam" id="3.80.10.10:FF:000400">
    <property type="entry name" value="Nuclear pore complex protein NUP107"/>
    <property type="match status" value="1"/>
</dbReference>
<reference evidence="13" key="1">
    <citation type="submission" date="2019-11" db="EMBL/GenBank/DDBJ databases">
        <authorList>
            <person name="Liu Y."/>
            <person name="Hou J."/>
            <person name="Li T.-Q."/>
            <person name="Guan C.-H."/>
            <person name="Wu X."/>
            <person name="Wu H.-Z."/>
            <person name="Ling F."/>
            <person name="Zhang R."/>
            <person name="Shi X.-G."/>
            <person name="Ren J.-P."/>
            <person name="Chen E.-F."/>
            <person name="Sun J.-M."/>
        </authorList>
    </citation>
    <scope>NUCLEOTIDE SEQUENCE</scope>
    <source>
        <strain evidence="13">Adult_tree_wgs_1</strain>
        <tissue evidence="13">Leaves</tissue>
    </source>
</reference>
<dbReference type="Pfam" id="PF14223">
    <property type="entry name" value="Retrotran_gag_2"/>
    <property type="match status" value="1"/>
</dbReference>
<accession>A0A834L5D1</accession>
<dbReference type="SUPFAM" id="SSF52058">
    <property type="entry name" value="L domain-like"/>
    <property type="match status" value="1"/>
</dbReference>
<dbReference type="SUPFAM" id="SSF52047">
    <property type="entry name" value="RNI-like"/>
    <property type="match status" value="1"/>
</dbReference>
<keyword evidence="14" id="KW-1185">Reference proteome</keyword>
<evidence type="ECO:0000259" key="12">
    <source>
        <dbReference type="Pfam" id="PF23598"/>
    </source>
</evidence>
<keyword evidence="3" id="KW-0433">Leucine-rich repeat</keyword>
<comment type="caution">
    <text evidence="13">The sequence shown here is derived from an EMBL/GenBank/DDBJ whole genome shotgun (WGS) entry which is preliminary data.</text>
</comment>
<dbReference type="SMART" id="SM00365">
    <property type="entry name" value="LRR_SD22"/>
    <property type="match status" value="6"/>
</dbReference>
<dbReference type="FunFam" id="3.80.10.10:FF:000470">
    <property type="entry name" value="LRR receptor-like serine/threonine-protein kinase RPK2"/>
    <property type="match status" value="1"/>
</dbReference>
<proteinExistence type="predicted"/>
<dbReference type="InterPro" id="IPR032675">
    <property type="entry name" value="LRR_dom_sf"/>
</dbReference>
<keyword evidence="5 11" id="KW-0732">Signal</keyword>
<dbReference type="FunFam" id="3.80.10.10:FF:000095">
    <property type="entry name" value="LRR receptor-like serine/threonine-protein kinase GSO1"/>
    <property type="match status" value="1"/>
</dbReference>
<keyword evidence="4" id="KW-0812">Transmembrane</keyword>
<dbReference type="GO" id="GO:0006952">
    <property type="term" value="P:defense response"/>
    <property type="evidence" value="ECO:0007669"/>
    <property type="project" value="UniProtKB-ARBA"/>
</dbReference>
<dbReference type="SMART" id="SM00369">
    <property type="entry name" value="LRR_TYP"/>
    <property type="match status" value="6"/>
</dbReference>
<evidence type="ECO:0000256" key="4">
    <source>
        <dbReference type="ARBA" id="ARBA00022692"/>
    </source>
</evidence>
<dbReference type="EMBL" id="WJXA01000145">
    <property type="protein sequence ID" value="KAF7115420.1"/>
    <property type="molecule type" value="Genomic_DNA"/>
</dbReference>
<dbReference type="GO" id="GO:0005886">
    <property type="term" value="C:plasma membrane"/>
    <property type="evidence" value="ECO:0007669"/>
    <property type="project" value="UniProtKB-SubCell"/>
</dbReference>
<keyword evidence="7" id="KW-1133">Transmembrane helix</keyword>
<keyword evidence="10" id="KW-0325">Glycoprotein</keyword>
<dbReference type="GO" id="GO:0009653">
    <property type="term" value="P:anatomical structure morphogenesis"/>
    <property type="evidence" value="ECO:0007669"/>
    <property type="project" value="UniProtKB-ARBA"/>
</dbReference>
<dbReference type="PROSITE" id="PS51450">
    <property type="entry name" value="LRR"/>
    <property type="match status" value="1"/>
</dbReference>
<evidence type="ECO:0000256" key="6">
    <source>
        <dbReference type="ARBA" id="ARBA00022737"/>
    </source>
</evidence>
<evidence type="ECO:0000256" key="8">
    <source>
        <dbReference type="ARBA" id="ARBA00023136"/>
    </source>
</evidence>
<evidence type="ECO:0000256" key="9">
    <source>
        <dbReference type="ARBA" id="ARBA00023170"/>
    </source>
</evidence>
<evidence type="ECO:0000256" key="11">
    <source>
        <dbReference type="SAM" id="SignalP"/>
    </source>
</evidence>
<dbReference type="AlphaFoldDB" id="A0A834L5D1"/>
<keyword evidence="2" id="KW-1003">Cell membrane</keyword>
<evidence type="ECO:0000313" key="14">
    <source>
        <dbReference type="Proteomes" id="UP000626092"/>
    </source>
</evidence>
<organism evidence="13 14">
    <name type="scientific">Rhododendron simsii</name>
    <name type="common">Sims's rhododendron</name>
    <dbReference type="NCBI Taxonomy" id="118357"/>
    <lineage>
        <taxon>Eukaryota</taxon>
        <taxon>Viridiplantae</taxon>
        <taxon>Streptophyta</taxon>
        <taxon>Embryophyta</taxon>
        <taxon>Tracheophyta</taxon>
        <taxon>Spermatophyta</taxon>
        <taxon>Magnoliopsida</taxon>
        <taxon>eudicotyledons</taxon>
        <taxon>Gunneridae</taxon>
        <taxon>Pentapetalae</taxon>
        <taxon>asterids</taxon>
        <taxon>Ericales</taxon>
        <taxon>Ericaceae</taxon>
        <taxon>Ericoideae</taxon>
        <taxon>Rhodoreae</taxon>
        <taxon>Rhododendron</taxon>
    </lineage>
</organism>
<dbReference type="Pfam" id="PF23598">
    <property type="entry name" value="LRR_14"/>
    <property type="match status" value="1"/>
</dbReference>
<dbReference type="Pfam" id="PF00560">
    <property type="entry name" value="LRR_1"/>
    <property type="match status" value="2"/>
</dbReference>
<evidence type="ECO:0000313" key="13">
    <source>
        <dbReference type="EMBL" id="KAF7115420.1"/>
    </source>
</evidence>
<evidence type="ECO:0000256" key="3">
    <source>
        <dbReference type="ARBA" id="ARBA00022614"/>
    </source>
</evidence>
<keyword evidence="6" id="KW-0677">Repeat</keyword>
<gene>
    <name evidence="13" type="ORF">RHSIM_RhsimUnG0057000</name>
</gene>
<dbReference type="Pfam" id="PF13855">
    <property type="entry name" value="LRR_8"/>
    <property type="match status" value="1"/>
</dbReference>
<dbReference type="OrthoDB" id="676979at2759"/>
<feature type="chain" id="PRO_5032848359" description="Disease resistance R13L4/SHOC-2-like LRR domain-containing protein" evidence="11">
    <location>
        <begin position="22"/>
        <end position="763"/>
    </location>
</feature>
<dbReference type="InterPro" id="IPR003591">
    <property type="entry name" value="Leu-rich_rpt_typical-subtyp"/>
</dbReference>
<feature type="domain" description="Disease resistance R13L4/SHOC-2-like LRR" evidence="12">
    <location>
        <begin position="303"/>
        <end position="423"/>
    </location>
</feature>
<sequence>MSNNSISSSAYSVMLLAISMAASISMFSVPSSAKLSSSLSFSSLAEAKALLNSGWWGNFSSTNHCDLEGIKCNGAGSVIWMERNYFYYGNNLADMNWSSLPNLEYLHLNGLKGGIPGEIGTLSKLTYLDLSFNPGLQGVLPPTLGNLTQLVNLNLAAANFEGPIPSSIGNLRTLIQLDLNSNNLIGSIPPEIGNLENLSELDLSCNSLRGPIPSSIGNLRTLIRLNFKSNNLTGSIPPEIGNLKNLSKLDLSSNNLRGPIPSSIGNLRTLIFMDLNSNTLNGSVPPEIGNLKNLVEMNLGLNYLQGTTPSSIYYLSNLTRLYLHSNQLNGSIPHEIGNLENLVELGLYANNLHDPIPSSIGNLRALTYLSLHSNQLSGPIPESISNLFSLIELQLGSNLLKGEIPETLGQLKQLKVLDLSNNRLTGIIPDSLVGEILAVKLDGKNYSLCRFHFQFFVEGKGLRGYVDGSEIPPDAYKAKDEAVKAAAIQAAAQWCVNNAKVVSWILGSVNTSIGIPMQGLRTAKEMWDYLEKVYQQSNLARKFQIEYDMFSFEQGEKTIQEFYAGFMDLWAEYEFVNMGNMTTACCIQNLKTIYDERKVMQFLMKLRSDYENIRGNILNRGALPTMDMVLGELLREETRIATQAILEGKRTVESIFVAKQGFGKPFQRDLSKTQCFECKEFGHMKGGKNFNRKKSNHQPYHVASVTSDGSNTNVKLGVTSPTSLQNGAPINDDIRKLVQISVSSALSSAFSAIGLFGPHLGSA</sequence>
<dbReference type="PRINTS" id="PR00019">
    <property type="entry name" value="LEURICHRPT"/>
</dbReference>
<dbReference type="InterPro" id="IPR055414">
    <property type="entry name" value="LRR_R13L4/SHOC2-like"/>
</dbReference>
<evidence type="ECO:0000256" key="10">
    <source>
        <dbReference type="ARBA" id="ARBA00023180"/>
    </source>
</evidence>
<dbReference type="GO" id="GO:0051707">
    <property type="term" value="P:response to other organism"/>
    <property type="evidence" value="ECO:0007669"/>
    <property type="project" value="UniProtKB-ARBA"/>
</dbReference>
<dbReference type="Proteomes" id="UP000626092">
    <property type="component" value="Unassembled WGS sequence"/>
</dbReference>
<evidence type="ECO:0000256" key="2">
    <source>
        <dbReference type="ARBA" id="ARBA00022475"/>
    </source>
</evidence>
<dbReference type="InterPro" id="IPR001611">
    <property type="entry name" value="Leu-rich_rpt"/>
</dbReference>
<dbReference type="PANTHER" id="PTHR48060:SF21">
    <property type="entry name" value="L DOMAIN-LIKE PROTEIN"/>
    <property type="match status" value="1"/>
</dbReference>
<dbReference type="PANTHER" id="PTHR48060">
    <property type="entry name" value="DNA DAMAGE-REPAIR/TOLERATION PROTEIN DRT100"/>
    <property type="match status" value="1"/>
</dbReference>
<evidence type="ECO:0000256" key="5">
    <source>
        <dbReference type="ARBA" id="ARBA00022729"/>
    </source>
</evidence>
<name>A0A834L5D1_RHOSS</name>
<keyword evidence="9" id="KW-0675">Receptor</keyword>
<evidence type="ECO:0000256" key="1">
    <source>
        <dbReference type="ARBA" id="ARBA00004251"/>
    </source>
</evidence>
<evidence type="ECO:0000256" key="7">
    <source>
        <dbReference type="ARBA" id="ARBA00022989"/>
    </source>
</evidence>
<dbReference type="GO" id="GO:0099402">
    <property type="term" value="P:plant organ development"/>
    <property type="evidence" value="ECO:0007669"/>
    <property type="project" value="UniProtKB-ARBA"/>
</dbReference>
<keyword evidence="8" id="KW-0472">Membrane</keyword>
<protein>
    <recommendedName>
        <fullName evidence="12">Disease resistance R13L4/SHOC-2-like LRR domain-containing protein</fullName>
    </recommendedName>
</protein>
<comment type="subcellular location">
    <subcellularLocation>
        <location evidence="1">Cell membrane</location>
        <topology evidence="1">Single-pass type I membrane protein</topology>
    </subcellularLocation>
</comment>
<feature type="signal peptide" evidence="11">
    <location>
        <begin position="1"/>
        <end position="21"/>
    </location>
</feature>
<dbReference type="GO" id="GO:0051606">
    <property type="term" value="P:detection of stimulus"/>
    <property type="evidence" value="ECO:0007669"/>
    <property type="project" value="UniProtKB-ARBA"/>
</dbReference>
<dbReference type="InterPro" id="IPR053211">
    <property type="entry name" value="DNA_repair-toleration"/>
</dbReference>